<gene>
    <name evidence="3" type="ORF">DN92_05000</name>
</gene>
<sequence>MNFTNPDLMRNCWIVNDGVMGGISQSGLRQDEQGILFEGQVSLANNGGFASMRSTAKFPKGTQQIELLAKGDGKRYKLVLRTELAPRVTYAADFIAEPTWQALRFTVNQFKPTFRGQTINAPALSFSDVIEFGILISNNQAESFAIQLKTLQST</sequence>
<organism evidence="3 4">
    <name type="scientific">Polynucleobacter arcticus</name>
    <dbReference type="NCBI Taxonomy" id="1743165"/>
    <lineage>
        <taxon>Bacteria</taxon>
        <taxon>Pseudomonadati</taxon>
        <taxon>Pseudomonadota</taxon>
        <taxon>Betaproteobacteria</taxon>
        <taxon>Burkholderiales</taxon>
        <taxon>Burkholderiaceae</taxon>
        <taxon>Polynucleobacter</taxon>
    </lineage>
</organism>
<dbReference type="SUPFAM" id="SSF49785">
    <property type="entry name" value="Galactose-binding domain-like"/>
    <property type="match status" value="1"/>
</dbReference>
<dbReference type="GO" id="GO:0010257">
    <property type="term" value="P:NADH dehydrogenase complex assembly"/>
    <property type="evidence" value="ECO:0007669"/>
    <property type="project" value="TreeGrafter"/>
</dbReference>
<accession>A0A6M9PCM4</accession>
<dbReference type="AlphaFoldDB" id="A0A6M9PCM4"/>
<evidence type="ECO:0000259" key="2">
    <source>
        <dbReference type="Pfam" id="PF08547"/>
    </source>
</evidence>
<dbReference type="PANTHER" id="PTHR13194:SF19">
    <property type="entry name" value="NAD(P)-BINDING ROSSMANN-FOLD SUPERFAMILY PROTEIN"/>
    <property type="match status" value="1"/>
</dbReference>
<evidence type="ECO:0000313" key="3">
    <source>
        <dbReference type="EMBL" id="QKM60450.1"/>
    </source>
</evidence>
<dbReference type="PANTHER" id="PTHR13194">
    <property type="entry name" value="COMPLEX I INTERMEDIATE-ASSOCIATED PROTEIN 30"/>
    <property type="match status" value="1"/>
</dbReference>
<dbReference type="InterPro" id="IPR008979">
    <property type="entry name" value="Galactose-bd-like_sf"/>
</dbReference>
<proteinExistence type="inferred from homology"/>
<name>A0A6M9PCM4_9BURK</name>
<comment type="similarity">
    <text evidence="1">Belongs to the CIA30 family.</text>
</comment>
<dbReference type="EMBL" id="CP028940">
    <property type="protein sequence ID" value="QKM60450.1"/>
    <property type="molecule type" value="Genomic_DNA"/>
</dbReference>
<dbReference type="Proteomes" id="UP000501090">
    <property type="component" value="Chromosome"/>
</dbReference>
<keyword evidence="4" id="KW-1185">Reference proteome</keyword>
<dbReference type="InterPro" id="IPR013857">
    <property type="entry name" value="NADH-UbQ_OxRdtase-assoc_prot30"/>
</dbReference>
<evidence type="ECO:0000256" key="1">
    <source>
        <dbReference type="ARBA" id="ARBA00007884"/>
    </source>
</evidence>
<protein>
    <submittedName>
        <fullName evidence="3">CIA30 family protein</fullName>
    </submittedName>
</protein>
<dbReference type="RefSeq" id="WP_173960212.1">
    <property type="nucleotide sequence ID" value="NZ_CBCSCC010000002.1"/>
</dbReference>
<dbReference type="Pfam" id="PF08547">
    <property type="entry name" value="CIA30"/>
    <property type="match status" value="1"/>
</dbReference>
<evidence type="ECO:0000313" key="4">
    <source>
        <dbReference type="Proteomes" id="UP000501090"/>
    </source>
</evidence>
<feature type="domain" description="NADH:ubiquinone oxidoreductase intermediate-associated protein 30" evidence="2">
    <location>
        <begin position="1"/>
        <end position="147"/>
    </location>
</feature>
<dbReference type="KEGG" id="pard:DN92_05000"/>
<dbReference type="InterPro" id="IPR039131">
    <property type="entry name" value="NDUFAF1"/>
</dbReference>
<dbReference type="GO" id="GO:0051082">
    <property type="term" value="F:unfolded protein binding"/>
    <property type="evidence" value="ECO:0007669"/>
    <property type="project" value="TreeGrafter"/>
</dbReference>
<reference evidence="3 4" key="1">
    <citation type="submission" date="2018-04" db="EMBL/GenBank/DDBJ databases">
        <title>Polynucleobacter sp. UK-Long2-W17 genome.</title>
        <authorList>
            <person name="Hahn M.W."/>
        </authorList>
    </citation>
    <scope>NUCLEOTIDE SEQUENCE [LARGE SCALE GENOMIC DNA]</scope>
    <source>
        <strain evidence="3 4">UK-Long2-W17</strain>
    </source>
</reference>